<dbReference type="InterPro" id="IPR049046">
    <property type="entry name" value="Beta-AFase-like_GH127_middle"/>
</dbReference>
<keyword evidence="5" id="KW-1185">Reference proteome</keyword>
<name>A0ABW7UJ61_9ACTN</name>
<dbReference type="RefSeq" id="WP_240483361.1">
    <property type="nucleotide sequence ID" value="NZ_JBIRWE010000001.1"/>
</dbReference>
<dbReference type="EMBL" id="JBIRWE010000001">
    <property type="protein sequence ID" value="MFI1962711.1"/>
    <property type="molecule type" value="Genomic_DNA"/>
</dbReference>
<comment type="caution">
    <text evidence="4">The sequence shown here is derived from an EMBL/GenBank/DDBJ whole genome shotgun (WGS) entry which is preliminary data.</text>
</comment>
<dbReference type="Pfam" id="PF07944">
    <property type="entry name" value="Beta-AFase-like_GH127_cat"/>
    <property type="match status" value="1"/>
</dbReference>
<organism evidence="4 5">
    <name type="scientific">Streptomyces pathocidini</name>
    <dbReference type="NCBI Taxonomy" id="1650571"/>
    <lineage>
        <taxon>Bacteria</taxon>
        <taxon>Bacillati</taxon>
        <taxon>Actinomycetota</taxon>
        <taxon>Actinomycetes</taxon>
        <taxon>Kitasatosporales</taxon>
        <taxon>Streptomycetaceae</taxon>
        <taxon>Streptomyces</taxon>
    </lineage>
</organism>
<dbReference type="PANTHER" id="PTHR43465:SF2">
    <property type="entry name" value="DUF1680 DOMAIN PROTEIN (AFU_ORTHOLOGUE AFUA_1G08910)"/>
    <property type="match status" value="1"/>
</dbReference>
<feature type="domain" description="Non-reducing end beta-L-arabinofuranosidase-like GH127 catalytic" evidence="1">
    <location>
        <begin position="34"/>
        <end position="426"/>
    </location>
</feature>
<dbReference type="InterPro" id="IPR012878">
    <property type="entry name" value="Beta-AFase-like_GH127_cat"/>
</dbReference>
<dbReference type="Pfam" id="PF20737">
    <property type="entry name" value="Glyco_hydro127C"/>
    <property type="match status" value="1"/>
</dbReference>
<sequence length="667" mass="72060">MAMHPAPARPALSGGPLALTKESRTALRPVPEARITGGLWEARRAVNAGVSIPDGYERLAEAGNLHDLRLAAGTAEGEYANAGCPFMDSDVYKWLEAVAWQLGDPATEPERAERFAAQVAEVAELLAEAQEPDGYLDSYYQVVRPGSRFKELASGHELYCAGHLVQAAVAHHRTTGRTELLDVARRFADRIDAAFGQEEGRIDGVCGHPEIETALVELYRCTGERRYLERARYFIDRRGHGLLPGGRWGRSYWQDHAPVREAEAVAGHAVRQLYLLAGVVDVSVETGDASLLEAAERLWEEMAATKTYLTGGIGSHHSGETFGDPYELPSERAYTETCAAIASAMLSWRLLLATGRARYADHLERVLFNGFLSGVSLDGERYLYINPLQVREGHLRDEGDHTAFRTRWFRCACCPPNVMRLLASLPHYFAAAEADGLVLHQYATGSYAADGFGVEVATDYPWNGRIRVTVTEAPGADRALALRIPQWAAGRWTASAAGEEVDREAVADGWLRLRRTWRPGDTVVLDLDLAPRLTAGPVQADAVRGCAAIERGPLVYCVERVDQPDGIRLDELRLDPAGPLGEGEGPGLPSGVVAVTATGRVAAAPDGGWWPYGEVATASDAGAAETGGPGAGAPAGSVELIAVPYHLWAHREEGPMRVWIPLAGTGV</sequence>
<protein>
    <submittedName>
        <fullName evidence="4">Glycoside hydrolase family 127 protein</fullName>
    </submittedName>
</protein>
<dbReference type="PANTHER" id="PTHR43465">
    <property type="entry name" value="DUF1680 DOMAIN PROTEIN (AFU_ORTHOLOGUE AFUA_1G08910)"/>
    <property type="match status" value="1"/>
</dbReference>
<feature type="domain" description="Non-reducing end beta-L-arabinofuranosidase-like GH127 C-terminal" evidence="3">
    <location>
        <begin position="538"/>
        <end position="661"/>
    </location>
</feature>
<keyword evidence="4" id="KW-0378">Hydrolase</keyword>
<accession>A0ABW7UJ61</accession>
<gene>
    <name evidence="4" type="ORF">ACH429_00955</name>
</gene>
<dbReference type="InterPro" id="IPR049174">
    <property type="entry name" value="Beta-AFase-like"/>
</dbReference>
<reference evidence="4 5" key="1">
    <citation type="submission" date="2024-10" db="EMBL/GenBank/DDBJ databases">
        <title>The Natural Products Discovery Center: Release of the First 8490 Sequenced Strains for Exploring Actinobacteria Biosynthetic Diversity.</title>
        <authorList>
            <person name="Kalkreuter E."/>
            <person name="Kautsar S.A."/>
            <person name="Yang D."/>
            <person name="Bader C.D."/>
            <person name="Teijaro C.N."/>
            <person name="Fluegel L."/>
            <person name="Davis C.M."/>
            <person name="Simpson J.R."/>
            <person name="Lauterbach L."/>
            <person name="Steele A.D."/>
            <person name="Gui C."/>
            <person name="Meng S."/>
            <person name="Li G."/>
            <person name="Viehrig K."/>
            <person name="Ye F."/>
            <person name="Su P."/>
            <person name="Kiefer A.F."/>
            <person name="Nichols A."/>
            <person name="Cepeda A.J."/>
            <person name="Yan W."/>
            <person name="Fan B."/>
            <person name="Jiang Y."/>
            <person name="Adhikari A."/>
            <person name="Zheng C.-J."/>
            <person name="Schuster L."/>
            <person name="Cowan T.M."/>
            <person name="Smanski M.J."/>
            <person name="Chevrette M.G."/>
            <person name="De Carvalho L.P.S."/>
            <person name="Shen B."/>
        </authorList>
    </citation>
    <scope>NUCLEOTIDE SEQUENCE [LARGE SCALE GENOMIC DNA]</scope>
    <source>
        <strain evidence="4 5">NPDC020327</strain>
    </source>
</reference>
<feature type="domain" description="Non-reducing end beta-L-arabinofuranosidase-like GH127 middle" evidence="2">
    <location>
        <begin position="439"/>
        <end position="528"/>
    </location>
</feature>
<dbReference type="SUPFAM" id="SSF48208">
    <property type="entry name" value="Six-hairpin glycosidases"/>
    <property type="match status" value="1"/>
</dbReference>
<dbReference type="InterPro" id="IPR049049">
    <property type="entry name" value="Beta-AFase-like_GH127_C"/>
</dbReference>
<dbReference type="Pfam" id="PF20736">
    <property type="entry name" value="Glyco_hydro127M"/>
    <property type="match status" value="1"/>
</dbReference>
<evidence type="ECO:0000259" key="2">
    <source>
        <dbReference type="Pfam" id="PF20736"/>
    </source>
</evidence>
<evidence type="ECO:0000313" key="4">
    <source>
        <dbReference type="EMBL" id="MFI1962711.1"/>
    </source>
</evidence>
<dbReference type="InterPro" id="IPR008928">
    <property type="entry name" value="6-hairpin_glycosidase_sf"/>
</dbReference>
<dbReference type="Proteomes" id="UP001611548">
    <property type="component" value="Unassembled WGS sequence"/>
</dbReference>
<evidence type="ECO:0000259" key="1">
    <source>
        <dbReference type="Pfam" id="PF07944"/>
    </source>
</evidence>
<proteinExistence type="predicted"/>
<evidence type="ECO:0000259" key="3">
    <source>
        <dbReference type="Pfam" id="PF20737"/>
    </source>
</evidence>
<evidence type="ECO:0000313" key="5">
    <source>
        <dbReference type="Proteomes" id="UP001611548"/>
    </source>
</evidence>
<dbReference type="GO" id="GO:0016787">
    <property type="term" value="F:hydrolase activity"/>
    <property type="evidence" value="ECO:0007669"/>
    <property type="project" value="UniProtKB-KW"/>
</dbReference>